<gene>
    <name evidence="1" type="ORF">L3X38_006434</name>
</gene>
<dbReference type="Proteomes" id="UP001054821">
    <property type="component" value="Chromosome 1"/>
</dbReference>
<organism evidence="1 2">
    <name type="scientific">Prunus dulcis</name>
    <name type="common">Almond</name>
    <name type="synonym">Amygdalus dulcis</name>
    <dbReference type="NCBI Taxonomy" id="3755"/>
    <lineage>
        <taxon>Eukaryota</taxon>
        <taxon>Viridiplantae</taxon>
        <taxon>Streptophyta</taxon>
        <taxon>Embryophyta</taxon>
        <taxon>Tracheophyta</taxon>
        <taxon>Spermatophyta</taxon>
        <taxon>Magnoliopsida</taxon>
        <taxon>eudicotyledons</taxon>
        <taxon>Gunneridae</taxon>
        <taxon>Pentapetalae</taxon>
        <taxon>rosids</taxon>
        <taxon>fabids</taxon>
        <taxon>Rosales</taxon>
        <taxon>Rosaceae</taxon>
        <taxon>Amygdaloideae</taxon>
        <taxon>Amygdaleae</taxon>
        <taxon>Prunus</taxon>
    </lineage>
</organism>
<accession>A0AAD5F575</accession>
<evidence type="ECO:0000313" key="1">
    <source>
        <dbReference type="EMBL" id="KAI5353540.1"/>
    </source>
</evidence>
<keyword evidence="2" id="KW-1185">Reference proteome</keyword>
<evidence type="ECO:0000313" key="2">
    <source>
        <dbReference type="Proteomes" id="UP001054821"/>
    </source>
</evidence>
<dbReference type="EMBL" id="JAJFAZ020000001">
    <property type="protein sequence ID" value="KAI5353540.1"/>
    <property type="molecule type" value="Genomic_DNA"/>
</dbReference>
<proteinExistence type="predicted"/>
<protein>
    <submittedName>
        <fullName evidence="1">Uncharacterized protein</fullName>
    </submittedName>
</protein>
<sequence>MHLHQLQLQGRTMEELSLHLPVPAMPSSREDIKFDFYLGKVRRETQVKRPNKSKLKDDSLTNIPLISQSFSTAGMCMSFGNLE</sequence>
<dbReference type="AlphaFoldDB" id="A0AAD5F575"/>
<name>A0AAD5F575_PRUDU</name>
<comment type="caution">
    <text evidence="1">The sequence shown here is derived from an EMBL/GenBank/DDBJ whole genome shotgun (WGS) entry which is preliminary data.</text>
</comment>
<reference evidence="1 2" key="1">
    <citation type="journal article" date="2022" name="G3 (Bethesda)">
        <title>Whole-genome sequence and methylome profiling of the almond [Prunus dulcis (Mill.) D.A. Webb] cultivar 'Nonpareil'.</title>
        <authorList>
            <person name="D'Amico-Willman K.M."/>
            <person name="Ouma W.Z."/>
            <person name="Meulia T."/>
            <person name="Sideli G.M."/>
            <person name="Gradziel T.M."/>
            <person name="Fresnedo-Ramirez J."/>
        </authorList>
    </citation>
    <scope>NUCLEOTIDE SEQUENCE [LARGE SCALE GENOMIC DNA]</scope>
    <source>
        <strain evidence="1">Clone GOH B32 T37-40</strain>
    </source>
</reference>